<dbReference type="CDD" id="cd16325">
    <property type="entry name" value="LolA"/>
    <property type="match status" value="1"/>
</dbReference>
<keyword evidence="4" id="KW-1185">Reference proteome</keyword>
<feature type="chain" id="PRO_5028005981" evidence="2">
    <location>
        <begin position="22"/>
        <end position="199"/>
    </location>
</feature>
<proteinExistence type="predicted"/>
<reference evidence="4" key="1">
    <citation type="submission" date="2019-07" db="EMBL/GenBank/DDBJ databases">
        <title>Chitinimonas sp. nov., isolated from Ny-Alesund, arctica soil.</title>
        <authorList>
            <person name="Xu Q."/>
            <person name="Peng F."/>
        </authorList>
    </citation>
    <scope>NUCLEOTIDE SEQUENCE [LARGE SCALE GENOMIC DNA]</scope>
    <source>
        <strain evidence="4">R3-44</strain>
    </source>
</reference>
<dbReference type="OrthoDB" id="5297911at2"/>
<dbReference type="SUPFAM" id="SSF89392">
    <property type="entry name" value="Prokaryotic lipoproteins and lipoprotein localization factors"/>
    <property type="match status" value="1"/>
</dbReference>
<accession>A0A516SMI9</accession>
<keyword evidence="3" id="KW-0449">Lipoprotein</keyword>
<evidence type="ECO:0000256" key="1">
    <source>
        <dbReference type="ARBA" id="ARBA00022729"/>
    </source>
</evidence>
<dbReference type="AlphaFoldDB" id="A0A516SMI9"/>
<feature type="signal peptide" evidence="2">
    <location>
        <begin position="1"/>
        <end position="21"/>
    </location>
</feature>
<dbReference type="InterPro" id="IPR029046">
    <property type="entry name" value="LolA/LolB/LppX"/>
</dbReference>
<gene>
    <name evidence="3" type="ORF">FNU76_16385</name>
</gene>
<dbReference type="InterPro" id="IPR004564">
    <property type="entry name" value="OM_lipoprot_carrier_LolA-like"/>
</dbReference>
<dbReference type="EMBL" id="CP041730">
    <property type="protein sequence ID" value="QDQ29361.1"/>
    <property type="molecule type" value="Genomic_DNA"/>
</dbReference>
<organism evidence="3 4">
    <name type="scientific">Chitinimonas arctica</name>
    <dbReference type="NCBI Taxonomy" id="2594795"/>
    <lineage>
        <taxon>Bacteria</taxon>
        <taxon>Pseudomonadati</taxon>
        <taxon>Pseudomonadota</taxon>
        <taxon>Betaproteobacteria</taxon>
        <taxon>Neisseriales</taxon>
        <taxon>Chitinibacteraceae</taxon>
        <taxon>Chitinimonas</taxon>
    </lineage>
</organism>
<sequence>MPWYRWLPVLLIGLSSLLVTAADLATEVTKRLDPAPVLRGDFEQRKTVGGFKQPLLSRGDFLLWRDHGVLWQTRKPFAASLVLTRKTLLARQADGSAAYRLDSRAQPALAAVNELLFALLGGDIATLAKRFRIEGELQGKEGWQLQLTPLDDGLARVFQRVRLRGDRYVRQVDLEEANGDSSQIRFEQLRQAPRPPTPR</sequence>
<evidence type="ECO:0000313" key="4">
    <source>
        <dbReference type="Proteomes" id="UP000317550"/>
    </source>
</evidence>
<keyword evidence="1 2" id="KW-0732">Signal</keyword>
<evidence type="ECO:0000313" key="3">
    <source>
        <dbReference type="EMBL" id="QDQ29361.1"/>
    </source>
</evidence>
<dbReference type="KEGG" id="cari:FNU76_16385"/>
<dbReference type="Pfam" id="PF03548">
    <property type="entry name" value="LolA"/>
    <property type="match status" value="1"/>
</dbReference>
<name>A0A516SMI9_9NEIS</name>
<dbReference type="Gene3D" id="2.50.20.10">
    <property type="entry name" value="Lipoprotein localisation LolA/LolB/LppX"/>
    <property type="match status" value="1"/>
</dbReference>
<protein>
    <submittedName>
        <fullName evidence="3">Outer membrane lipoprotein carrier protein LolA</fullName>
    </submittedName>
</protein>
<dbReference type="Proteomes" id="UP000317550">
    <property type="component" value="Chromosome"/>
</dbReference>
<evidence type="ECO:0000256" key="2">
    <source>
        <dbReference type="SAM" id="SignalP"/>
    </source>
</evidence>